<feature type="compositionally biased region" description="Acidic residues" evidence="4">
    <location>
        <begin position="348"/>
        <end position="359"/>
    </location>
</feature>
<reference evidence="5" key="1">
    <citation type="journal article" date="2020" name="G3 (Bethesda)">
        <title>High-Quality Assemblies for Three Invasive Social Wasps from the &lt;i&gt;Vespula&lt;/i&gt; Genus.</title>
        <authorList>
            <person name="Harrop T.W.R."/>
            <person name="Guhlin J."/>
            <person name="McLaughlin G.M."/>
            <person name="Permina E."/>
            <person name="Stockwell P."/>
            <person name="Gilligan J."/>
            <person name="Le Lec M.F."/>
            <person name="Gruber M.A.M."/>
            <person name="Quinn O."/>
            <person name="Lovegrove M."/>
            <person name="Duncan E.J."/>
            <person name="Remnant E.J."/>
            <person name="Van Eeckhoven J."/>
            <person name="Graham B."/>
            <person name="Knapp R.A."/>
            <person name="Langford K.W."/>
            <person name="Kronenberg Z."/>
            <person name="Press M.O."/>
            <person name="Eacker S.M."/>
            <person name="Wilson-Rankin E.E."/>
            <person name="Purcell J."/>
            <person name="Lester P.J."/>
            <person name="Dearden P.K."/>
        </authorList>
    </citation>
    <scope>NUCLEOTIDE SEQUENCE</scope>
    <source>
        <strain evidence="5">Linc-1</strain>
    </source>
</reference>
<accession>A0A834JHA5</accession>
<feature type="region of interest" description="Disordered" evidence="4">
    <location>
        <begin position="338"/>
        <end position="368"/>
    </location>
</feature>
<gene>
    <name evidence="5" type="ORF">HZH68_012285</name>
</gene>
<dbReference type="SUPFAM" id="SSF56808">
    <property type="entry name" value="Ribosomal protein L1"/>
    <property type="match status" value="1"/>
</dbReference>
<protein>
    <recommendedName>
        <fullName evidence="7">39S ribosomal protein L1, mitochondrial</fullName>
    </recommendedName>
</protein>
<dbReference type="AlphaFoldDB" id="A0A834JHA5"/>
<dbReference type="Proteomes" id="UP000617340">
    <property type="component" value="Unassembled WGS sequence"/>
</dbReference>
<evidence type="ECO:0000313" key="5">
    <source>
        <dbReference type="EMBL" id="KAF7388343.1"/>
    </source>
</evidence>
<dbReference type="GO" id="GO:0005840">
    <property type="term" value="C:ribosome"/>
    <property type="evidence" value="ECO:0007669"/>
    <property type="project" value="UniProtKB-KW"/>
</dbReference>
<name>A0A834JHA5_VESGE</name>
<comment type="similarity">
    <text evidence="1">Belongs to the universal ribosomal protein uL1 family.</text>
</comment>
<dbReference type="Pfam" id="PF00687">
    <property type="entry name" value="Ribosomal_L1"/>
    <property type="match status" value="1"/>
</dbReference>
<dbReference type="EMBL" id="JACSDZ010000013">
    <property type="protein sequence ID" value="KAF7388343.1"/>
    <property type="molecule type" value="Genomic_DNA"/>
</dbReference>
<evidence type="ECO:0008006" key="7">
    <source>
        <dbReference type="Google" id="ProtNLM"/>
    </source>
</evidence>
<dbReference type="PANTHER" id="PTHR36427:SF3">
    <property type="entry name" value="LARGE RIBOSOMAL SUBUNIT PROTEIN UL1M"/>
    <property type="match status" value="1"/>
</dbReference>
<keyword evidence="3" id="KW-0687">Ribonucleoprotein</keyword>
<evidence type="ECO:0000256" key="3">
    <source>
        <dbReference type="ARBA" id="ARBA00023274"/>
    </source>
</evidence>
<dbReference type="InterPro" id="IPR028364">
    <property type="entry name" value="Ribosomal_uL1/biogenesis"/>
</dbReference>
<evidence type="ECO:0000256" key="4">
    <source>
        <dbReference type="SAM" id="MobiDB-lite"/>
    </source>
</evidence>
<organism evidence="5 6">
    <name type="scientific">Vespula germanica</name>
    <name type="common">German yellow jacket</name>
    <name type="synonym">Paravespula germanica</name>
    <dbReference type="NCBI Taxonomy" id="30212"/>
    <lineage>
        <taxon>Eukaryota</taxon>
        <taxon>Metazoa</taxon>
        <taxon>Ecdysozoa</taxon>
        <taxon>Arthropoda</taxon>
        <taxon>Hexapoda</taxon>
        <taxon>Insecta</taxon>
        <taxon>Pterygota</taxon>
        <taxon>Neoptera</taxon>
        <taxon>Endopterygota</taxon>
        <taxon>Hymenoptera</taxon>
        <taxon>Apocrita</taxon>
        <taxon>Aculeata</taxon>
        <taxon>Vespoidea</taxon>
        <taxon>Vespidae</taxon>
        <taxon>Vespinae</taxon>
        <taxon>Vespula</taxon>
    </lineage>
</organism>
<evidence type="ECO:0000256" key="2">
    <source>
        <dbReference type="ARBA" id="ARBA00022980"/>
    </source>
</evidence>
<sequence>MAITFVGRLLNNLCATPKCNIGVINQFVVQTRDYAARKGTRARREAKKVKRKIEKIEKLGFVERKLKESQAKSNKPILKRRVDDDKNKTIPTDNVWLLCRHRKKIYTVEEAVQCHRETHHPTLLNCPNSKVNAKIELNLETEKKGKFIGAFTRIIDYPHCFGHGETRNIIAFSSKQQVIEKALKAGATLAGGKDLIKSIKAGDLALLEYQYCLAEPDILADLILIRGLLKKKFPTSKAGTLSPDLENLVKKYVLGIKYNAVPEKLEKSYGLIECPIGTLDMDSKHLEENFAALINDINSVKSKKHTNFIIRTQLLSPPTKEYFIVDFTQYLPKEIPKKDQTVEKGLMEDEEEEEEEEEDISHAVIPSQ</sequence>
<evidence type="ECO:0000313" key="6">
    <source>
        <dbReference type="Proteomes" id="UP000617340"/>
    </source>
</evidence>
<evidence type="ECO:0000256" key="1">
    <source>
        <dbReference type="ARBA" id="ARBA00010531"/>
    </source>
</evidence>
<dbReference type="InterPro" id="IPR023674">
    <property type="entry name" value="Ribosomal_uL1-like"/>
</dbReference>
<dbReference type="Gene3D" id="3.30.190.20">
    <property type="match status" value="1"/>
</dbReference>
<dbReference type="InterPro" id="IPR016095">
    <property type="entry name" value="Ribosomal_uL1_3-a/b-sand"/>
</dbReference>
<feature type="compositionally biased region" description="Basic and acidic residues" evidence="4">
    <location>
        <begin position="338"/>
        <end position="347"/>
    </location>
</feature>
<dbReference type="CDD" id="cd00403">
    <property type="entry name" value="Ribosomal_L1"/>
    <property type="match status" value="1"/>
</dbReference>
<keyword evidence="6" id="KW-1185">Reference proteome</keyword>
<dbReference type="PANTHER" id="PTHR36427">
    <property type="entry name" value="54S RIBOSOMAL PROTEIN L1, MITOCHONDRIAL"/>
    <property type="match status" value="1"/>
</dbReference>
<comment type="caution">
    <text evidence="5">The sequence shown here is derived from an EMBL/GenBank/DDBJ whole genome shotgun (WGS) entry which is preliminary data.</text>
</comment>
<dbReference type="GO" id="GO:1990904">
    <property type="term" value="C:ribonucleoprotein complex"/>
    <property type="evidence" value="ECO:0007669"/>
    <property type="project" value="UniProtKB-KW"/>
</dbReference>
<proteinExistence type="inferred from homology"/>
<keyword evidence="2" id="KW-0689">Ribosomal protein</keyword>
<dbReference type="Gene3D" id="3.40.50.790">
    <property type="match status" value="1"/>
</dbReference>